<dbReference type="InterPro" id="IPR016039">
    <property type="entry name" value="Thiolase-like"/>
</dbReference>
<evidence type="ECO:0000256" key="8">
    <source>
        <dbReference type="ARBA" id="ARBA00023098"/>
    </source>
</evidence>
<dbReference type="Pfam" id="PF08541">
    <property type="entry name" value="ACP_syn_III_C"/>
    <property type="match status" value="1"/>
</dbReference>
<dbReference type="NCBIfam" id="NF006829">
    <property type="entry name" value="PRK09352.1"/>
    <property type="match status" value="1"/>
</dbReference>
<dbReference type="GO" id="GO:0006633">
    <property type="term" value="P:fatty acid biosynthetic process"/>
    <property type="evidence" value="ECO:0007669"/>
    <property type="project" value="UniProtKB-UniRule"/>
</dbReference>
<keyword evidence="11 13" id="KW-0012">Acyltransferase</keyword>
<dbReference type="NCBIfam" id="TIGR00747">
    <property type="entry name" value="fabH"/>
    <property type="match status" value="1"/>
</dbReference>
<dbReference type="AlphaFoldDB" id="A0A9D0YP70"/>
<evidence type="ECO:0000256" key="12">
    <source>
        <dbReference type="ARBA" id="ARBA00051096"/>
    </source>
</evidence>
<proteinExistence type="inferred from homology"/>
<dbReference type="GO" id="GO:0005737">
    <property type="term" value="C:cytoplasm"/>
    <property type="evidence" value="ECO:0007669"/>
    <property type="project" value="UniProtKB-SubCell"/>
</dbReference>
<dbReference type="FunFam" id="3.40.47.10:FF:000004">
    <property type="entry name" value="3-oxoacyl-[acyl-carrier-protein] synthase 3"/>
    <property type="match status" value="1"/>
</dbReference>
<feature type="active site" evidence="13">
    <location>
        <position position="268"/>
    </location>
</feature>
<evidence type="ECO:0000256" key="10">
    <source>
        <dbReference type="ARBA" id="ARBA00023268"/>
    </source>
</evidence>
<comment type="catalytic activity">
    <reaction evidence="12">
        <text>malonyl-[ACP] + acetyl-CoA + H(+) = 3-oxobutanoyl-[ACP] + CO2 + CoA</text>
        <dbReference type="Rhea" id="RHEA:12080"/>
        <dbReference type="Rhea" id="RHEA-COMP:9623"/>
        <dbReference type="Rhea" id="RHEA-COMP:9625"/>
        <dbReference type="ChEBI" id="CHEBI:15378"/>
        <dbReference type="ChEBI" id="CHEBI:16526"/>
        <dbReference type="ChEBI" id="CHEBI:57287"/>
        <dbReference type="ChEBI" id="CHEBI:57288"/>
        <dbReference type="ChEBI" id="CHEBI:78449"/>
        <dbReference type="ChEBI" id="CHEBI:78450"/>
        <dbReference type="EC" id="2.3.1.180"/>
    </reaction>
    <physiologicalReaction direction="left-to-right" evidence="12">
        <dbReference type="Rhea" id="RHEA:12081"/>
    </physiologicalReaction>
</comment>
<keyword evidence="7 13" id="KW-0276">Fatty acid metabolism</keyword>
<evidence type="ECO:0000256" key="3">
    <source>
        <dbReference type="ARBA" id="ARBA00012333"/>
    </source>
</evidence>
<name>A0A9D0YP70_AQUAO</name>
<feature type="active site" evidence="13">
    <location>
        <position position="238"/>
    </location>
</feature>
<evidence type="ECO:0000256" key="13">
    <source>
        <dbReference type="HAMAP-Rule" id="MF_01815"/>
    </source>
</evidence>
<dbReference type="PANTHER" id="PTHR34069">
    <property type="entry name" value="3-OXOACYL-[ACYL-CARRIER-PROTEIN] SYNTHASE 3"/>
    <property type="match status" value="1"/>
</dbReference>
<evidence type="ECO:0000256" key="4">
    <source>
        <dbReference type="ARBA" id="ARBA00022490"/>
    </source>
</evidence>
<dbReference type="CDD" id="cd00830">
    <property type="entry name" value="KAS_III"/>
    <property type="match status" value="1"/>
</dbReference>
<feature type="domain" description="Beta-ketoacyl-[acyl-carrier-protein] synthase III C-terminal" evidence="14">
    <location>
        <begin position="222"/>
        <end position="310"/>
    </location>
</feature>
<dbReference type="GO" id="GO:0004315">
    <property type="term" value="F:3-oxoacyl-[acyl-carrier-protein] synthase activity"/>
    <property type="evidence" value="ECO:0007669"/>
    <property type="project" value="InterPro"/>
</dbReference>
<protein>
    <recommendedName>
        <fullName evidence="3 13">Beta-ketoacyl-[acyl-carrier-protein] synthase III</fullName>
        <shortName evidence="13">Beta-ketoacyl-ACP synthase III</shortName>
        <shortName evidence="13">KAS III</shortName>
        <ecNumber evidence="3 13">2.3.1.180</ecNumber>
    </recommendedName>
    <alternativeName>
        <fullName evidence="13">3-oxoacyl-[acyl-carrier-protein] synthase 3</fullName>
    </alternativeName>
    <alternativeName>
        <fullName evidence="13">3-oxoacyl-[acyl-carrier-protein] synthase III</fullName>
    </alternativeName>
</protein>
<comment type="similarity">
    <text evidence="2 13">Belongs to the thiolase-like superfamily. FabH family.</text>
</comment>
<comment type="function">
    <text evidence="13">Catalyzes the condensation reaction of fatty acid synthesis by the addition to an acyl acceptor of two carbons from malonyl-ACP. Catalyzes the first condensation reaction which initiates fatty acid synthesis and may therefore play a role in governing the total rate of fatty acid production. Possesses both acetoacetyl-ACP synthase and acetyl transacylase activities. Its substrate specificity determines the biosynthesis of branched-chain and/or straight-chain of fatty acids.</text>
</comment>
<organism evidence="16 17">
    <name type="scientific">Aquifex aeolicus</name>
    <dbReference type="NCBI Taxonomy" id="63363"/>
    <lineage>
        <taxon>Bacteria</taxon>
        <taxon>Pseudomonadati</taxon>
        <taxon>Aquificota</taxon>
        <taxon>Aquificia</taxon>
        <taxon>Aquificales</taxon>
        <taxon>Aquificaceae</taxon>
        <taxon>Aquifex</taxon>
    </lineage>
</organism>
<evidence type="ECO:0000256" key="2">
    <source>
        <dbReference type="ARBA" id="ARBA00008642"/>
    </source>
</evidence>
<dbReference type="InterPro" id="IPR013747">
    <property type="entry name" value="ACP_syn_III_C"/>
</dbReference>
<evidence type="ECO:0000256" key="9">
    <source>
        <dbReference type="ARBA" id="ARBA00023160"/>
    </source>
</evidence>
<comment type="subunit">
    <text evidence="13">Homodimer.</text>
</comment>
<keyword evidence="5 13" id="KW-0444">Lipid biosynthesis</keyword>
<dbReference type="Gene3D" id="3.40.47.10">
    <property type="match status" value="1"/>
</dbReference>
<accession>A0A9D0YP70</accession>
<reference evidence="16" key="1">
    <citation type="journal article" date="2020" name="ISME J.">
        <title>Gammaproteobacteria mediating utilization of methyl-, sulfur- and petroleum organic compounds in deep ocean hydrothermal plumes.</title>
        <authorList>
            <person name="Zhou Z."/>
            <person name="Liu Y."/>
            <person name="Pan J."/>
            <person name="Cron B.R."/>
            <person name="Toner B.M."/>
            <person name="Anantharaman K."/>
            <person name="Breier J.A."/>
            <person name="Dick G.J."/>
            <person name="Li M."/>
        </authorList>
    </citation>
    <scope>NUCLEOTIDE SEQUENCE</scope>
    <source>
        <strain evidence="16">SZUA-1501</strain>
    </source>
</reference>
<comment type="pathway">
    <text evidence="1 13">Lipid metabolism; fatty acid biosynthesis.</text>
</comment>
<dbReference type="InterPro" id="IPR004655">
    <property type="entry name" value="FabH"/>
</dbReference>
<dbReference type="PANTHER" id="PTHR34069:SF2">
    <property type="entry name" value="BETA-KETOACYL-[ACYL-CARRIER-PROTEIN] SYNTHASE III"/>
    <property type="match status" value="1"/>
</dbReference>
<evidence type="ECO:0000256" key="11">
    <source>
        <dbReference type="ARBA" id="ARBA00023315"/>
    </source>
</evidence>
<comment type="caution">
    <text evidence="16">The sequence shown here is derived from an EMBL/GenBank/DDBJ whole genome shotgun (WGS) entry which is preliminary data.</text>
</comment>
<dbReference type="Proteomes" id="UP000606463">
    <property type="component" value="Unassembled WGS sequence"/>
</dbReference>
<sequence length="311" mass="33874">MGTRIEGIGIYLPERVLTNLDLEKMVDTSDEWITTRTGIKERRIAQNESVVDMAVKASERAIENAGIDKGEIEAVILATLTPQLGFPATACLVQERLRLPPTAMSFDISAACSGFLYGLDIADAYLKSGKKKTVLVIGAEKLSSIIDWKDRSTCVLFGDGAGAVVVRYDENSESDILSSKLYTKGSAWPILYREPCGYLKMEGRKVFKEAVNGMAEASLEALKSAGLSAKDIDLVIPHQANFRIIKALAEKLSIPFEKVYVNVNRYGNTSAASIPIALYEALKEGKIKRGDLLLLTAMGGGLTWGSTILRF</sequence>
<dbReference type="HAMAP" id="MF_01815">
    <property type="entry name" value="FabH"/>
    <property type="match status" value="1"/>
</dbReference>
<dbReference type="Pfam" id="PF08545">
    <property type="entry name" value="ACP_syn_III"/>
    <property type="match status" value="1"/>
</dbReference>
<dbReference type="GO" id="GO:0033818">
    <property type="term" value="F:beta-ketoacyl-acyl-carrier-protein synthase III activity"/>
    <property type="evidence" value="ECO:0007669"/>
    <property type="project" value="UniProtKB-UniRule"/>
</dbReference>
<dbReference type="EMBL" id="DQVE01000035">
    <property type="protein sequence ID" value="HIP98373.1"/>
    <property type="molecule type" value="Genomic_DNA"/>
</dbReference>
<keyword evidence="9 13" id="KW-0275">Fatty acid biosynthesis</keyword>
<dbReference type="SUPFAM" id="SSF53901">
    <property type="entry name" value="Thiolase-like"/>
    <property type="match status" value="1"/>
</dbReference>
<gene>
    <name evidence="13" type="primary">fabH</name>
    <name evidence="16" type="ORF">EYH37_03275</name>
</gene>
<comment type="subcellular location">
    <subcellularLocation>
        <location evidence="13">Cytoplasm</location>
    </subcellularLocation>
</comment>
<evidence type="ECO:0000256" key="6">
    <source>
        <dbReference type="ARBA" id="ARBA00022679"/>
    </source>
</evidence>
<keyword evidence="10 13" id="KW-0511">Multifunctional enzyme</keyword>
<feature type="domain" description="Beta-ketoacyl-[acyl-carrier-protein] synthase III N-terminal" evidence="15">
    <location>
        <begin position="106"/>
        <end position="185"/>
    </location>
</feature>
<evidence type="ECO:0000256" key="5">
    <source>
        <dbReference type="ARBA" id="ARBA00022516"/>
    </source>
</evidence>
<evidence type="ECO:0000256" key="1">
    <source>
        <dbReference type="ARBA" id="ARBA00005194"/>
    </source>
</evidence>
<dbReference type="GO" id="GO:0044550">
    <property type="term" value="P:secondary metabolite biosynthetic process"/>
    <property type="evidence" value="ECO:0007669"/>
    <property type="project" value="TreeGrafter"/>
</dbReference>
<keyword evidence="8 13" id="KW-0443">Lipid metabolism</keyword>
<comment type="domain">
    <text evidence="13">The last Arg residue of the ACP-binding site is essential for the weak association between ACP/AcpP and FabH.</text>
</comment>
<dbReference type="InterPro" id="IPR013751">
    <property type="entry name" value="ACP_syn_III_N"/>
</dbReference>
<feature type="active site" evidence="13">
    <location>
        <position position="112"/>
    </location>
</feature>
<evidence type="ECO:0000256" key="7">
    <source>
        <dbReference type="ARBA" id="ARBA00022832"/>
    </source>
</evidence>
<keyword evidence="4 13" id="KW-0963">Cytoplasm</keyword>
<dbReference type="EC" id="2.3.1.180" evidence="3 13"/>
<evidence type="ECO:0000259" key="14">
    <source>
        <dbReference type="Pfam" id="PF08541"/>
    </source>
</evidence>
<evidence type="ECO:0000259" key="15">
    <source>
        <dbReference type="Pfam" id="PF08545"/>
    </source>
</evidence>
<keyword evidence="6 13" id="KW-0808">Transferase</keyword>
<feature type="region of interest" description="ACP-binding" evidence="13">
    <location>
        <begin position="239"/>
        <end position="243"/>
    </location>
</feature>
<evidence type="ECO:0000313" key="17">
    <source>
        <dbReference type="Proteomes" id="UP000606463"/>
    </source>
</evidence>
<evidence type="ECO:0000313" key="16">
    <source>
        <dbReference type="EMBL" id="HIP98373.1"/>
    </source>
</evidence>